<sequence>MENSEFRNSLPRLAQRRLVGINPTLYIIDDNDDNLFLYEWIFTRYLPEYALHLFSDGLFIQQEPDSGRPKPDLILLDLKMPHISGLELLTELKQNDQWRDIPVVVFTSSSSPKDKEECYKAGASGFIQKAFSVNTIKAQLEEICQRWLTKKRFSR</sequence>
<feature type="modified residue" description="4-aspartylphosphate" evidence="1">
    <location>
        <position position="77"/>
    </location>
</feature>
<evidence type="ECO:0000259" key="2">
    <source>
        <dbReference type="PROSITE" id="PS50110"/>
    </source>
</evidence>
<dbReference type="Gene3D" id="3.40.50.2300">
    <property type="match status" value="1"/>
</dbReference>
<evidence type="ECO:0000256" key="1">
    <source>
        <dbReference type="PROSITE-ProRule" id="PRU00169"/>
    </source>
</evidence>
<dbReference type="GO" id="GO:0000160">
    <property type="term" value="P:phosphorelay signal transduction system"/>
    <property type="evidence" value="ECO:0007669"/>
    <property type="project" value="InterPro"/>
</dbReference>
<keyword evidence="4" id="KW-1185">Reference proteome</keyword>
<name>A0A327WQR4_LARAB</name>
<dbReference type="AlphaFoldDB" id="A0A327WQR4"/>
<dbReference type="InterPro" id="IPR052893">
    <property type="entry name" value="TCS_response_regulator"/>
</dbReference>
<dbReference type="InterPro" id="IPR011006">
    <property type="entry name" value="CheY-like_superfamily"/>
</dbReference>
<feature type="domain" description="Response regulatory" evidence="2">
    <location>
        <begin position="24"/>
        <end position="144"/>
    </location>
</feature>
<dbReference type="SUPFAM" id="SSF52172">
    <property type="entry name" value="CheY-like"/>
    <property type="match status" value="1"/>
</dbReference>
<dbReference type="InterPro" id="IPR001789">
    <property type="entry name" value="Sig_transdc_resp-reg_receiver"/>
</dbReference>
<protein>
    <submittedName>
        <fullName evidence="3">CheY-like chemotaxis protein</fullName>
    </submittedName>
</protein>
<dbReference type="PROSITE" id="PS50110">
    <property type="entry name" value="RESPONSE_REGULATORY"/>
    <property type="match status" value="1"/>
</dbReference>
<proteinExistence type="predicted"/>
<dbReference type="OrthoDB" id="673187at2"/>
<dbReference type="PANTHER" id="PTHR44520:SF2">
    <property type="entry name" value="RESPONSE REGULATOR RCP1"/>
    <property type="match status" value="1"/>
</dbReference>
<evidence type="ECO:0000313" key="3">
    <source>
        <dbReference type="EMBL" id="RAJ94286.1"/>
    </source>
</evidence>
<gene>
    <name evidence="3" type="ORF">LX87_04172</name>
</gene>
<dbReference type="EMBL" id="QLMC01000005">
    <property type="protein sequence ID" value="RAJ94286.1"/>
    <property type="molecule type" value="Genomic_DNA"/>
</dbReference>
<reference evidence="3 4" key="1">
    <citation type="submission" date="2018-06" db="EMBL/GenBank/DDBJ databases">
        <title>Genomic Encyclopedia of Archaeal and Bacterial Type Strains, Phase II (KMG-II): from individual species to whole genera.</title>
        <authorList>
            <person name="Goeker M."/>
        </authorList>
    </citation>
    <scope>NUCLEOTIDE SEQUENCE [LARGE SCALE GENOMIC DNA]</scope>
    <source>
        <strain evidence="3 4">DSM 21851</strain>
    </source>
</reference>
<comment type="caution">
    <text evidence="3">The sequence shown here is derived from an EMBL/GenBank/DDBJ whole genome shotgun (WGS) entry which is preliminary data.</text>
</comment>
<dbReference type="Pfam" id="PF00072">
    <property type="entry name" value="Response_reg"/>
    <property type="match status" value="1"/>
</dbReference>
<dbReference type="PANTHER" id="PTHR44520">
    <property type="entry name" value="RESPONSE REGULATOR RCP1-RELATED"/>
    <property type="match status" value="1"/>
</dbReference>
<keyword evidence="1" id="KW-0597">Phosphoprotein</keyword>
<dbReference type="Proteomes" id="UP000248790">
    <property type="component" value="Unassembled WGS sequence"/>
</dbReference>
<dbReference type="SMART" id="SM00448">
    <property type="entry name" value="REC"/>
    <property type="match status" value="1"/>
</dbReference>
<organism evidence="3 4">
    <name type="scientific">Larkinella arboricola</name>
    <dbReference type="NCBI Taxonomy" id="643671"/>
    <lineage>
        <taxon>Bacteria</taxon>
        <taxon>Pseudomonadati</taxon>
        <taxon>Bacteroidota</taxon>
        <taxon>Cytophagia</taxon>
        <taxon>Cytophagales</taxon>
        <taxon>Spirosomataceae</taxon>
        <taxon>Larkinella</taxon>
    </lineage>
</organism>
<accession>A0A327WQR4</accession>
<dbReference type="RefSeq" id="WP_111630187.1">
    <property type="nucleotide sequence ID" value="NZ_QLMC01000005.1"/>
</dbReference>
<evidence type="ECO:0000313" key="4">
    <source>
        <dbReference type="Proteomes" id="UP000248790"/>
    </source>
</evidence>